<keyword evidence="1" id="KW-0472">Membrane</keyword>
<evidence type="ECO:0000313" key="2">
    <source>
        <dbReference type="EMBL" id="RNA08251.1"/>
    </source>
</evidence>
<name>A0A3M7QB97_BRAPC</name>
<feature type="transmembrane region" description="Helical" evidence="1">
    <location>
        <begin position="51"/>
        <end position="68"/>
    </location>
</feature>
<evidence type="ECO:0000313" key="3">
    <source>
        <dbReference type="Proteomes" id="UP000276133"/>
    </source>
</evidence>
<organism evidence="2 3">
    <name type="scientific">Brachionus plicatilis</name>
    <name type="common">Marine rotifer</name>
    <name type="synonym">Brachionus muelleri</name>
    <dbReference type="NCBI Taxonomy" id="10195"/>
    <lineage>
        <taxon>Eukaryota</taxon>
        <taxon>Metazoa</taxon>
        <taxon>Spiralia</taxon>
        <taxon>Gnathifera</taxon>
        <taxon>Rotifera</taxon>
        <taxon>Eurotatoria</taxon>
        <taxon>Monogononta</taxon>
        <taxon>Pseudotrocha</taxon>
        <taxon>Ploima</taxon>
        <taxon>Brachionidae</taxon>
        <taxon>Brachionus</taxon>
    </lineage>
</organism>
<keyword evidence="1" id="KW-1133">Transmembrane helix</keyword>
<sequence>MLEYLIIKSYFKNLKDLSPGIINGAGTTGLGLLFVVVVVEAEQPQLVEFDSWASMLFVLKNLAVYFVVCHYDQNCNRADHNTKYFPIIR</sequence>
<accession>A0A3M7QB97</accession>
<dbReference type="Proteomes" id="UP000276133">
    <property type="component" value="Unassembled WGS sequence"/>
</dbReference>
<evidence type="ECO:0000256" key="1">
    <source>
        <dbReference type="SAM" id="Phobius"/>
    </source>
</evidence>
<keyword evidence="1" id="KW-0812">Transmembrane</keyword>
<proteinExistence type="predicted"/>
<feature type="transmembrane region" description="Helical" evidence="1">
    <location>
        <begin position="21"/>
        <end position="39"/>
    </location>
</feature>
<keyword evidence="3" id="KW-1185">Reference proteome</keyword>
<reference evidence="2 3" key="1">
    <citation type="journal article" date="2018" name="Sci. Rep.">
        <title>Genomic signatures of local adaptation to the degree of environmental predictability in rotifers.</title>
        <authorList>
            <person name="Franch-Gras L."/>
            <person name="Hahn C."/>
            <person name="Garcia-Roger E.M."/>
            <person name="Carmona M.J."/>
            <person name="Serra M."/>
            <person name="Gomez A."/>
        </authorList>
    </citation>
    <scope>NUCLEOTIDE SEQUENCE [LARGE SCALE GENOMIC DNA]</scope>
    <source>
        <strain evidence="2">HYR1</strain>
    </source>
</reference>
<dbReference type="AlphaFoldDB" id="A0A3M7QB97"/>
<dbReference type="EMBL" id="REGN01006804">
    <property type="protein sequence ID" value="RNA08251.1"/>
    <property type="molecule type" value="Genomic_DNA"/>
</dbReference>
<gene>
    <name evidence="2" type="ORF">BpHYR1_030095</name>
</gene>
<protein>
    <submittedName>
        <fullName evidence="2">Uncharacterized protein</fullName>
    </submittedName>
</protein>
<comment type="caution">
    <text evidence="2">The sequence shown here is derived from an EMBL/GenBank/DDBJ whole genome shotgun (WGS) entry which is preliminary data.</text>
</comment>